<protein>
    <submittedName>
        <fullName evidence="3">Putative membrane protein</fullName>
    </submittedName>
</protein>
<dbReference type="Proteomes" id="UP000663525">
    <property type="component" value="Chromosome"/>
</dbReference>
<dbReference type="AlphaFoldDB" id="A0A897N806"/>
<evidence type="ECO:0000313" key="3">
    <source>
        <dbReference type="EMBL" id="QSG07159.1"/>
    </source>
</evidence>
<dbReference type="EMBL" id="CP064787">
    <property type="protein sequence ID" value="QSG07159.1"/>
    <property type="molecule type" value="Genomic_DNA"/>
</dbReference>
<feature type="transmembrane region" description="Helical" evidence="2">
    <location>
        <begin position="75"/>
        <end position="97"/>
    </location>
</feature>
<evidence type="ECO:0000256" key="1">
    <source>
        <dbReference type="SAM" id="MobiDB-lite"/>
    </source>
</evidence>
<keyword evidence="2" id="KW-0812">Transmembrane</keyword>
<proteinExistence type="predicted"/>
<evidence type="ECO:0000313" key="4">
    <source>
        <dbReference type="Proteomes" id="UP000663525"/>
    </source>
</evidence>
<dbReference type="Pfam" id="PF25932">
    <property type="entry name" value="DUF7977"/>
    <property type="match status" value="1"/>
</dbReference>
<feature type="transmembrane region" description="Helical" evidence="2">
    <location>
        <begin position="37"/>
        <end position="55"/>
    </location>
</feature>
<keyword evidence="2" id="KW-1133">Transmembrane helix</keyword>
<accession>A0A897N806</accession>
<feature type="region of interest" description="Disordered" evidence="1">
    <location>
        <begin position="1"/>
        <end position="21"/>
    </location>
</feature>
<reference evidence="3" key="1">
    <citation type="submission" date="2020-11" db="EMBL/GenBank/DDBJ databases">
        <title>Carbohydrate-dependent, anaerobic sulfur respiration: A novel catabolism in halophilic archaea.</title>
        <authorList>
            <person name="Sorokin D.Y."/>
            <person name="Messina E."/>
            <person name="Smedile F."/>
            <person name="La Cono V."/>
            <person name="Hallsworth J.E."/>
            <person name="Yakimov M.M."/>
        </authorList>
    </citation>
    <scope>NUCLEOTIDE SEQUENCE</scope>
    <source>
        <strain evidence="3">HSR12-1</strain>
    </source>
</reference>
<evidence type="ECO:0000256" key="2">
    <source>
        <dbReference type="SAM" id="Phobius"/>
    </source>
</evidence>
<keyword evidence="2" id="KW-0472">Membrane</keyword>
<dbReference type="InterPro" id="IPR058283">
    <property type="entry name" value="DUF7977"/>
</dbReference>
<name>A0A897N806_9EURY</name>
<gene>
    <name evidence="3" type="ORF">HSR121_2841</name>
</gene>
<organism evidence="3 4">
    <name type="scientific">Halapricum desulfuricans</name>
    <dbReference type="NCBI Taxonomy" id="2841257"/>
    <lineage>
        <taxon>Archaea</taxon>
        <taxon>Methanobacteriati</taxon>
        <taxon>Methanobacteriota</taxon>
        <taxon>Stenosarchaea group</taxon>
        <taxon>Halobacteria</taxon>
        <taxon>Halobacteriales</taxon>
        <taxon>Haloarculaceae</taxon>
        <taxon>Halapricum</taxon>
    </lineage>
</organism>
<sequence>MHARHDVRTMSDERDEGYVHRPDSSVESTREFGWRGWLLVGALVISFLVVPWALILFSSAREAVAAVGLPWRETFLVVPLIPAVGLGVLGVWAALAARR</sequence>